<sequence>MKVQNAIEAKLKDGFAAQLLAVENESHMHSVPPNSETHFKVTLVSPEFAGQMKVKRHQAIYKVLADELAGPVHALALHLYTPEEWAASGQAAPDSPGCMGGSKGDDAMAEKLGQGVNS</sequence>
<name>A0A137S5D2_9GAMM</name>
<dbReference type="RefSeq" id="WP_061333109.1">
    <property type="nucleotide sequence ID" value="NZ_LOCO01000021.1"/>
</dbReference>
<gene>
    <name evidence="4" type="ORF">J122_3210</name>
</gene>
<dbReference type="PANTHER" id="PTHR46229">
    <property type="entry name" value="BOLA TRANSCRIPTION REGULATOR"/>
    <property type="match status" value="1"/>
</dbReference>
<proteinExistence type="inferred from homology"/>
<dbReference type="Pfam" id="PF01722">
    <property type="entry name" value="BolA"/>
    <property type="match status" value="1"/>
</dbReference>
<dbReference type="InterPro" id="IPR002634">
    <property type="entry name" value="BolA"/>
</dbReference>
<dbReference type="GO" id="GO:0006351">
    <property type="term" value="P:DNA-templated transcription"/>
    <property type="evidence" value="ECO:0007669"/>
    <property type="project" value="TreeGrafter"/>
</dbReference>
<evidence type="ECO:0000313" key="5">
    <source>
        <dbReference type="Proteomes" id="UP000070282"/>
    </source>
</evidence>
<organism evidence="4 5">
    <name type="scientific">Marinobacter excellens LAMA 842</name>
    <dbReference type="NCBI Taxonomy" id="1306954"/>
    <lineage>
        <taxon>Bacteria</taxon>
        <taxon>Pseudomonadati</taxon>
        <taxon>Pseudomonadota</taxon>
        <taxon>Gammaproteobacteria</taxon>
        <taxon>Pseudomonadales</taxon>
        <taxon>Marinobacteraceae</taxon>
        <taxon>Marinobacter</taxon>
    </lineage>
</organism>
<dbReference type="InterPro" id="IPR036065">
    <property type="entry name" value="BolA-like_sf"/>
</dbReference>
<keyword evidence="5" id="KW-1185">Reference proteome</keyword>
<dbReference type="Gene3D" id="3.30.300.90">
    <property type="entry name" value="BolA-like"/>
    <property type="match status" value="1"/>
</dbReference>
<dbReference type="PIRSF" id="PIRSF003113">
    <property type="entry name" value="BolA"/>
    <property type="match status" value="1"/>
</dbReference>
<dbReference type="GO" id="GO:0005829">
    <property type="term" value="C:cytosol"/>
    <property type="evidence" value="ECO:0007669"/>
    <property type="project" value="TreeGrafter"/>
</dbReference>
<dbReference type="SUPFAM" id="SSF82657">
    <property type="entry name" value="BolA-like"/>
    <property type="match status" value="1"/>
</dbReference>
<keyword evidence="4" id="KW-0132">Cell division</keyword>
<keyword evidence="4" id="KW-0131">Cell cycle</keyword>
<dbReference type="PATRIC" id="fig|1306954.6.peg.1779"/>
<dbReference type="GO" id="GO:0051301">
    <property type="term" value="P:cell division"/>
    <property type="evidence" value="ECO:0007669"/>
    <property type="project" value="UniProtKB-KW"/>
</dbReference>
<evidence type="ECO:0000313" key="4">
    <source>
        <dbReference type="EMBL" id="KXO07645.1"/>
    </source>
</evidence>
<protein>
    <submittedName>
        <fullName evidence="4">Cell division protein BolA</fullName>
    </submittedName>
</protein>
<feature type="region of interest" description="Disordered" evidence="3">
    <location>
        <begin position="88"/>
        <end position="118"/>
    </location>
</feature>
<dbReference type="EMBL" id="LOCO01000021">
    <property type="protein sequence ID" value="KXO07645.1"/>
    <property type="molecule type" value="Genomic_DNA"/>
</dbReference>
<evidence type="ECO:0000256" key="3">
    <source>
        <dbReference type="SAM" id="MobiDB-lite"/>
    </source>
</evidence>
<dbReference type="PANTHER" id="PTHR46229:SF2">
    <property type="entry name" value="BOLA-LIKE PROTEIN 1"/>
    <property type="match status" value="1"/>
</dbReference>
<accession>A0A137S5D2</accession>
<evidence type="ECO:0000256" key="2">
    <source>
        <dbReference type="RuleBase" id="RU003860"/>
    </source>
</evidence>
<dbReference type="AlphaFoldDB" id="A0A137S5D2"/>
<reference evidence="5" key="1">
    <citation type="submission" date="2015-12" db="EMBL/GenBank/DDBJ databases">
        <authorList>
            <person name="Lima A."/>
            <person name="Farahani Zayas N."/>
            <person name="Castro Da Silva M.A."/>
            <person name="Cabral A."/>
            <person name="Pessatti M.L."/>
        </authorList>
    </citation>
    <scope>NUCLEOTIDE SEQUENCE [LARGE SCALE GENOMIC DNA]</scope>
    <source>
        <strain evidence="5">LAMA 842</strain>
    </source>
</reference>
<comment type="caution">
    <text evidence="4">The sequence shown here is derived from an EMBL/GenBank/DDBJ whole genome shotgun (WGS) entry which is preliminary data.</text>
</comment>
<dbReference type="Proteomes" id="UP000070282">
    <property type="component" value="Unassembled WGS sequence"/>
</dbReference>
<dbReference type="InterPro" id="IPR050961">
    <property type="entry name" value="BolA/IbaG_stress_morph_reg"/>
</dbReference>
<comment type="similarity">
    <text evidence="1 2">Belongs to the BolA/IbaG family.</text>
</comment>
<evidence type="ECO:0000256" key="1">
    <source>
        <dbReference type="ARBA" id="ARBA00005578"/>
    </source>
</evidence>